<comment type="caution">
    <text evidence="3">The sequence shown here is derived from an EMBL/GenBank/DDBJ whole genome shotgun (WGS) entry which is preliminary data.</text>
</comment>
<reference evidence="3" key="1">
    <citation type="submission" date="2021-02" db="EMBL/GenBank/DDBJ databases">
        <authorList>
            <person name="Dougan E. K."/>
            <person name="Rhodes N."/>
            <person name="Thang M."/>
            <person name="Chan C."/>
        </authorList>
    </citation>
    <scope>NUCLEOTIDE SEQUENCE</scope>
</reference>
<dbReference type="AlphaFoldDB" id="A0A813I4U6"/>
<evidence type="ECO:0000313" key="4">
    <source>
        <dbReference type="Proteomes" id="UP000626109"/>
    </source>
</evidence>
<dbReference type="GO" id="GO:0007018">
    <property type="term" value="P:microtubule-based movement"/>
    <property type="evidence" value="ECO:0007669"/>
    <property type="project" value="InterPro"/>
</dbReference>
<dbReference type="InterPro" id="IPR036961">
    <property type="entry name" value="Kinesin_motor_dom_sf"/>
</dbReference>
<gene>
    <name evidence="3" type="ORF">PGLA2088_LOCUS5260</name>
</gene>
<dbReference type="Gene3D" id="3.40.850.10">
    <property type="entry name" value="Kinesin motor domain"/>
    <property type="match status" value="1"/>
</dbReference>
<name>A0A813I4U6_POLGL</name>
<feature type="non-terminal residue" evidence="3">
    <location>
        <position position="194"/>
    </location>
</feature>
<dbReference type="GO" id="GO:0003777">
    <property type="term" value="F:microtubule motor activity"/>
    <property type="evidence" value="ECO:0007669"/>
    <property type="project" value="InterPro"/>
</dbReference>
<organism evidence="3 4">
    <name type="scientific">Polarella glacialis</name>
    <name type="common">Dinoflagellate</name>
    <dbReference type="NCBI Taxonomy" id="89957"/>
    <lineage>
        <taxon>Eukaryota</taxon>
        <taxon>Sar</taxon>
        <taxon>Alveolata</taxon>
        <taxon>Dinophyceae</taxon>
        <taxon>Suessiales</taxon>
        <taxon>Suessiaceae</taxon>
        <taxon>Polarella</taxon>
    </lineage>
</organism>
<dbReference type="PANTHER" id="PTHR47968:SF67">
    <property type="entry name" value="KINESIN MOTOR DOMAIN-CONTAINING PROTEIN"/>
    <property type="match status" value="1"/>
</dbReference>
<dbReference type="PANTHER" id="PTHR47968">
    <property type="entry name" value="CENTROMERE PROTEIN E"/>
    <property type="match status" value="1"/>
</dbReference>
<keyword evidence="1" id="KW-0547">Nucleotide-binding</keyword>
<keyword evidence="1" id="KW-0505">Motor protein</keyword>
<dbReference type="InterPro" id="IPR027640">
    <property type="entry name" value="Kinesin-like_fam"/>
</dbReference>
<accession>A0A813I4U6</accession>
<dbReference type="SUPFAM" id="SSF52540">
    <property type="entry name" value="P-loop containing nucleoside triphosphate hydrolases"/>
    <property type="match status" value="1"/>
</dbReference>
<protein>
    <recommendedName>
        <fullName evidence="2">Kinesin motor domain-containing protein</fullName>
    </recommendedName>
</protein>
<sequence length="194" mass="21836">CRARIMTASNIKVFLRVRPSAKPSAGFQANLEQGTVTFDLDKGLTDHEINNNKTQHSYRFDGVMGMKTSQEDVLSTVAKPVIEDVMNGVNGTIFAYGQTGSGKTFTITGGASNYADRGLIPRSIQWMFEAFRKGDAQYRMYISYFEIYQDKGYDLLRDDSVRQLEDLPKVELREDEDGNMHLRNLSVNLAASEE</sequence>
<dbReference type="InterPro" id="IPR001752">
    <property type="entry name" value="Kinesin_motor_dom"/>
</dbReference>
<keyword evidence="1" id="KW-0067">ATP-binding</keyword>
<comment type="similarity">
    <text evidence="1">Belongs to the TRAFAC class myosin-kinesin ATPase superfamily. Kinesin family.</text>
</comment>
<evidence type="ECO:0000259" key="2">
    <source>
        <dbReference type="PROSITE" id="PS50067"/>
    </source>
</evidence>
<evidence type="ECO:0000313" key="3">
    <source>
        <dbReference type="EMBL" id="CAE8646945.1"/>
    </source>
</evidence>
<dbReference type="SMART" id="SM00129">
    <property type="entry name" value="KISc"/>
    <property type="match status" value="1"/>
</dbReference>
<feature type="binding site" evidence="1">
    <location>
        <begin position="97"/>
        <end position="104"/>
    </location>
    <ligand>
        <name>ATP</name>
        <dbReference type="ChEBI" id="CHEBI:30616"/>
    </ligand>
</feature>
<dbReference type="GO" id="GO:0005524">
    <property type="term" value="F:ATP binding"/>
    <property type="evidence" value="ECO:0007669"/>
    <property type="project" value="UniProtKB-UniRule"/>
</dbReference>
<dbReference type="EMBL" id="CAJNNW010004957">
    <property type="protein sequence ID" value="CAE8646945.1"/>
    <property type="molecule type" value="Genomic_DNA"/>
</dbReference>
<dbReference type="InterPro" id="IPR027417">
    <property type="entry name" value="P-loop_NTPase"/>
</dbReference>
<dbReference type="GO" id="GO:0008017">
    <property type="term" value="F:microtubule binding"/>
    <property type="evidence" value="ECO:0007669"/>
    <property type="project" value="InterPro"/>
</dbReference>
<evidence type="ECO:0000256" key="1">
    <source>
        <dbReference type="PROSITE-ProRule" id="PRU00283"/>
    </source>
</evidence>
<dbReference type="Proteomes" id="UP000626109">
    <property type="component" value="Unassembled WGS sequence"/>
</dbReference>
<proteinExistence type="inferred from homology"/>
<dbReference type="PROSITE" id="PS50067">
    <property type="entry name" value="KINESIN_MOTOR_2"/>
    <property type="match status" value="1"/>
</dbReference>
<feature type="domain" description="Kinesin motor" evidence="2">
    <location>
        <begin position="10"/>
        <end position="194"/>
    </location>
</feature>
<dbReference type="Pfam" id="PF00225">
    <property type="entry name" value="Kinesin"/>
    <property type="match status" value="1"/>
</dbReference>
<dbReference type="PRINTS" id="PR00380">
    <property type="entry name" value="KINESINHEAVY"/>
</dbReference>
<feature type="non-terminal residue" evidence="3">
    <location>
        <position position="1"/>
    </location>
</feature>